<name>A0A2A4HQ03_9GAMM</name>
<keyword evidence="1" id="KW-0812">Transmembrane</keyword>
<dbReference type="EMBL" id="NWUX01000002">
    <property type="protein sequence ID" value="PCF96826.1"/>
    <property type="molecule type" value="Genomic_DNA"/>
</dbReference>
<dbReference type="Proteomes" id="UP000218677">
    <property type="component" value="Unassembled WGS sequence"/>
</dbReference>
<keyword evidence="3" id="KW-1185">Reference proteome</keyword>
<feature type="transmembrane region" description="Helical" evidence="1">
    <location>
        <begin position="30"/>
        <end position="51"/>
    </location>
</feature>
<keyword evidence="1" id="KW-1133">Transmembrane helix</keyword>
<reference evidence="3" key="1">
    <citation type="submission" date="2017-09" db="EMBL/GenBank/DDBJ databases">
        <authorList>
            <person name="Cho G.-S."/>
            <person name="Oguntoyinbo F.A."/>
            <person name="Cnockaert M."/>
            <person name="Kabisch J."/>
            <person name="Neve H."/>
            <person name="Bockelmann W."/>
            <person name="Wenning M."/>
            <person name="Franz C.M."/>
            <person name="Vandamme P."/>
        </authorList>
    </citation>
    <scope>NUCLEOTIDE SEQUENCE [LARGE SCALE GENOMIC DNA]</scope>
    <source>
        <strain evidence="3">MBT G8648</strain>
    </source>
</reference>
<keyword evidence="1" id="KW-0472">Membrane</keyword>
<gene>
    <name evidence="2" type="ORF">CPA45_03700</name>
</gene>
<evidence type="ECO:0000256" key="1">
    <source>
        <dbReference type="SAM" id="Phobius"/>
    </source>
</evidence>
<dbReference type="RefSeq" id="WP_096650297.1">
    <property type="nucleotide sequence ID" value="NZ_NWUX01000002.1"/>
</dbReference>
<protein>
    <submittedName>
        <fullName evidence="2">Uncharacterized protein</fullName>
    </submittedName>
</protein>
<sequence length="84" mass="9600">MHTLMIICAGLVLFAILAFAGRLAPAFRPHYFIVFAVLWLFASCINLWVGVVHAGYSFMYELPFFLIVFLVPVIIAYLVKKKYL</sequence>
<dbReference type="AlphaFoldDB" id="A0A2A4HQ03"/>
<evidence type="ECO:0000313" key="2">
    <source>
        <dbReference type="EMBL" id="PCF96826.1"/>
    </source>
</evidence>
<proteinExistence type="predicted"/>
<feature type="transmembrane region" description="Helical" evidence="1">
    <location>
        <begin position="58"/>
        <end position="79"/>
    </location>
</feature>
<organism evidence="2 3">
    <name type="scientific">Vreelandella nigrificans</name>
    <dbReference type="NCBI Taxonomy" id="2042704"/>
    <lineage>
        <taxon>Bacteria</taxon>
        <taxon>Pseudomonadati</taxon>
        <taxon>Pseudomonadota</taxon>
        <taxon>Gammaproteobacteria</taxon>
        <taxon>Oceanospirillales</taxon>
        <taxon>Halomonadaceae</taxon>
        <taxon>Vreelandella</taxon>
    </lineage>
</organism>
<dbReference type="OrthoDB" id="4764194at2"/>
<evidence type="ECO:0000313" key="3">
    <source>
        <dbReference type="Proteomes" id="UP000218677"/>
    </source>
</evidence>
<comment type="caution">
    <text evidence="2">The sequence shown here is derived from an EMBL/GenBank/DDBJ whole genome shotgun (WGS) entry which is preliminary data.</text>
</comment>
<accession>A0A2A4HQ03</accession>